<gene>
    <name evidence="3" type="ORF">AN218_05700</name>
</gene>
<evidence type="ECO:0000256" key="1">
    <source>
        <dbReference type="SAM" id="Phobius"/>
    </source>
</evidence>
<dbReference type="GO" id="GO:0080120">
    <property type="term" value="P:CAAX-box protein maturation"/>
    <property type="evidence" value="ECO:0007669"/>
    <property type="project" value="UniProtKB-ARBA"/>
</dbReference>
<feature type="transmembrane region" description="Helical" evidence="1">
    <location>
        <begin position="93"/>
        <end position="113"/>
    </location>
</feature>
<organism evidence="3 4">
    <name type="scientific">Streptomyces nanshensis</name>
    <dbReference type="NCBI Taxonomy" id="518642"/>
    <lineage>
        <taxon>Bacteria</taxon>
        <taxon>Bacillati</taxon>
        <taxon>Actinomycetota</taxon>
        <taxon>Actinomycetes</taxon>
        <taxon>Kitasatosporales</taxon>
        <taxon>Streptomycetaceae</taxon>
        <taxon>Streptomyces</taxon>
    </lineage>
</organism>
<comment type="caution">
    <text evidence="3">The sequence shown here is derived from an EMBL/GenBank/DDBJ whole genome shotgun (WGS) entry which is preliminary data.</text>
</comment>
<dbReference type="Pfam" id="PF02517">
    <property type="entry name" value="Rce1-like"/>
    <property type="match status" value="1"/>
</dbReference>
<name>A0A1E7LAJ2_9ACTN</name>
<evidence type="ECO:0000313" key="4">
    <source>
        <dbReference type="Proteomes" id="UP000176005"/>
    </source>
</evidence>
<dbReference type="AlphaFoldDB" id="A0A1E7LAJ2"/>
<reference evidence="3 4" key="1">
    <citation type="journal article" date="2016" name="Front. Microbiol.">
        <title>Comparative Genomics Analysis of Streptomyces Species Reveals Their Adaptation to the Marine Environment and Their Diversity at the Genomic Level.</title>
        <authorList>
            <person name="Tian X."/>
            <person name="Zhang Z."/>
            <person name="Yang T."/>
            <person name="Chen M."/>
            <person name="Li J."/>
            <person name="Chen F."/>
            <person name="Yang J."/>
            <person name="Li W."/>
            <person name="Zhang B."/>
            <person name="Zhang Z."/>
            <person name="Wu J."/>
            <person name="Zhang C."/>
            <person name="Long L."/>
            <person name="Xiao J."/>
        </authorList>
    </citation>
    <scope>NUCLEOTIDE SEQUENCE [LARGE SCALE GENOMIC DNA]</scope>
    <source>
        <strain evidence="3 4">SCSIO 10429</strain>
    </source>
</reference>
<accession>A0A1E7LAJ2</accession>
<evidence type="ECO:0000313" key="3">
    <source>
        <dbReference type="EMBL" id="OEV13003.1"/>
    </source>
</evidence>
<keyword evidence="1" id="KW-0812">Transmembrane</keyword>
<dbReference type="Proteomes" id="UP000176005">
    <property type="component" value="Unassembled WGS sequence"/>
</dbReference>
<dbReference type="GO" id="GO:0004175">
    <property type="term" value="F:endopeptidase activity"/>
    <property type="evidence" value="ECO:0007669"/>
    <property type="project" value="UniProtKB-ARBA"/>
</dbReference>
<evidence type="ECO:0000259" key="2">
    <source>
        <dbReference type="Pfam" id="PF02517"/>
    </source>
</evidence>
<dbReference type="EMBL" id="LJGW01000107">
    <property type="protein sequence ID" value="OEV13003.1"/>
    <property type="molecule type" value="Genomic_DNA"/>
</dbReference>
<feature type="transmembrane region" description="Helical" evidence="1">
    <location>
        <begin position="280"/>
        <end position="301"/>
    </location>
</feature>
<protein>
    <recommendedName>
        <fullName evidence="2">CAAX prenyl protease 2/Lysostaphin resistance protein A-like domain-containing protein</fullName>
    </recommendedName>
</protein>
<feature type="transmembrane region" description="Helical" evidence="1">
    <location>
        <begin position="22"/>
        <end position="48"/>
    </location>
</feature>
<sequence length="326" mass="33527">MAAGPTVKNVAKFLPLVGLEPAAWLTTAGKAVGIAGTGAALIWLLVLITRGRVLPGPRGAWIAGALVCAGVYGLDAAGTFTGDGPSKLIGPPAQLPVVVTLTVGVLLAAGIRLRDIGLRTPSRTPLSAAPATLVGFVALGVIELVPVWNLGVSMLGVPQLTGISQAEAAGTPDAASLTVGIFWSSVVEEFIITGAVVALLAAARRPLGEILLVSALMRAIPHLYTGVPLTVAAFVLGLAFAAMVYRHGQVLPLIAAHFLFDVTSGPPLITVVPPVLELKAYQWLTALVIALVGWLVLAVRYPARPRFRTARPADRAPQAAETADAV</sequence>
<feature type="transmembrane region" description="Helical" evidence="1">
    <location>
        <begin position="181"/>
        <end position="202"/>
    </location>
</feature>
<feature type="transmembrane region" description="Helical" evidence="1">
    <location>
        <begin position="223"/>
        <end position="245"/>
    </location>
</feature>
<proteinExistence type="predicted"/>
<feature type="transmembrane region" description="Helical" evidence="1">
    <location>
        <begin position="125"/>
        <end position="148"/>
    </location>
</feature>
<keyword evidence="1" id="KW-1133">Transmembrane helix</keyword>
<keyword evidence="1" id="KW-0472">Membrane</keyword>
<keyword evidence="4" id="KW-1185">Reference proteome</keyword>
<feature type="transmembrane region" description="Helical" evidence="1">
    <location>
        <begin position="60"/>
        <end position="81"/>
    </location>
</feature>
<feature type="domain" description="CAAX prenyl protease 2/Lysostaphin resistance protein A-like" evidence="2">
    <location>
        <begin position="176"/>
        <end position="262"/>
    </location>
</feature>
<dbReference type="InterPro" id="IPR003675">
    <property type="entry name" value="Rce1/LyrA-like_dom"/>
</dbReference>